<organism evidence="1">
    <name type="scientific">marine sediment metagenome</name>
    <dbReference type="NCBI Taxonomy" id="412755"/>
    <lineage>
        <taxon>unclassified sequences</taxon>
        <taxon>metagenomes</taxon>
        <taxon>ecological metagenomes</taxon>
    </lineage>
</organism>
<feature type="non-terminal residue" evidence="1">
    <location>
        <position position="1"/>
    </location>
</feature>
<accession>A0A0F8ZI65</accession>
<reference evidence="1" key="1">
    <citation type="journal article" date="2015" name="Nature">
        <title>Complex archaea that bridge the gap between prokaryotes and eukaryotes.</title>
        <authorList>
            <person name="Spang A."/>
            <person name="Saw J.H."/>
            <person name="Jorgensen S.L."/>
            <person name="Zaremba-Niedzwiedzka K."/>
            <person name="Martijn J."/>
            <person name="Lind A.E."/>
            <person name="van Eijk R."/>
            <person name="Schleper C."/>
            <person name="Guy L."/>
            <person name="Ettema T.J."/>
        </authorList>
    </citation>
    <scope>NUCLEOTIDE SEQUENCE</scope>
</reference>
<evidence type="ECO:0000313" key="1">
    <source>
        <dbReference type="EMBL" id="KKK93458.1"/>
    </source>
</evidence>
<name>A0A0F8ZI65_9ZZZZ</name>
<gene>
    <name evidence="1" type="ORF">LCGC14_2692690</name>
</gene>
<dbReference type="AlphaFoldDB" id="A0A0F8ZI65"/>
<proteinExistence type="predicted"/>
<protein>
    <submittedName>
        <fullName evidence="1">Uncharacterized protein</fullName>
    </submittedName>
</protein>
<dbReference type="EMBL" id="LAZR01047766">
    <property type="protein sequence ID" value="KKK93458.1"/>
    <property type="molecule type" value="Genomic_DNA"/>
</dbReference>
<sequence>WNEQRVSSFFSLDKHVEIHGRGPNGDEIPQTVLSIPTGTGFRDHSLFSDDSKVFPPNYGNDRPYPAAKIVDTDPPSGATYHVFRPSTQPSAVIILISAIACGSVNPGGRSTHLPYTSVVDPGASVTVQADSKSNVLSGTPQTILSHDFYENDGTFISTDSDSTPLTTAYVTYQHQAVAPSNARFWVASVGWFGGIATPDWSAGNFEIQVQ</sequence>
<comment type="caution">
    <text evidence="1">The sequence shown here is derived from an EMBL/GenBank/DDBJ whole genome shotgun (WGS) entry which is preliminary data.</text>
</comment>